<dbReference type="Proteomes" id="UP000811844">
    <property type="component" value="Unassembled WGS sequence"/>
</dbReference>
<feature type="region of interest" description="Disordered" evidence="3">
    <location>
        <begin position="30"/>
        <end position="51"/>
    </location>
</feature>
<dbReference type="NCBIfam" id="TIGR01730">
    <property type="entry name" value="RND_mfp"/>
    <property type="match status" value="1"/>
</dbReference>
<dbReference type="Pfam" id="PF19335">
    <property type="entry name" value="HMBD"/>
    <property type="match status" value="2"/>
</dbReference>
<feature type="domain" description="CusB-like three alpha-helical bundle" evidence="5">
    <location>
        <begin position="228"/>
        <end position="275"/>
    </location>
</feature>
<dbReference type="Gene3D" id="6.10.140.730">
    <property type="match status" value="1"/>
</dbReference>
<dbReference type="InterPro" id="IPR058790">
    <property type="entry name" value="BSH_CusB"/>
</dbReference>
<feature type="domain" description="CusB-like barrel-sandwich hybrid" evidence="6">
    <location>
        <begin position="193"/>
        <end position="308"/>
    </location>
</feature>
<dbReference type="Pfam" id="PF25869">
    <property type="entry name" value="3HB_CusB"/>
    <property type="match status" value="1"/>
</dbReference>
<dbReference type="SUPFAM" id="SSF111369">
    <property type="entry name" value="HlyD-like secretion proteins"/>
    <property type="match status" value="1"/>
</dbReference>
<evidence type="ECO:0000259" key="4">
    <source>
        <dbReference type="Pfam" id="PF19335"/>
    </source>
</evidence>
<evidence type="ECO:0000256" key="1">
    <source>
        <dbReference type="ARBA" id="ARBA00009477"/>
    </source>
</evidence>
<evidence type="ECO:0000259" key="5">
    <source>
        <dbReference type="Pfam" id="PF25869"/>
    </source>
</evidence>
<evidence type="ECO:0000259" key="7">
    <source>
        <dbReference type="Pfam" id="PF25954"/>
    </source>
</evidence>
<dbReference type="InterPro" id="IPR058791">
    <property type="entry name" value="3HB_CusB"/>
</dbReference>
<dbReference type="InterPro" id="IPR058627">
    <property type="entry name" value="MdtA-like_C"/>
</dbReference>
<dbReference type="Gene3D" id="2.40.420.20">
    <property type="match status" value="1"/>
</dbReference>
<reference evidence="9 10" key="1">
    <citation type="submission" date="2020-02" db="EMBL/GenBank/DDBJ databases">
        <title>Shewanella WXL01 sp. nov., a marine bacterium isolated from green algae in Luhuitou Fringing Reef (Northern South China Sea).</title>
        <authorList>
            <person name="Wang X."/>
        </authorList>
    </citation>
    <scope>NUCLEOTIDE SEQUENCE [LARGE SCALE GENOMIC DNA]</scope>
    <source>
        <strain evidence="9 10">MCCC 1A01895</strain>
    </source>
</reference>
<proteinExistence type="inferred from homology"/>
<evidence type="ECO:0000259" key="8">
    <source>
        <dbReference type="Pfam" id="PF25967"/>
    </source>
</evidence>
<dbReference type="Pfam" id="PF25954">
    <property type="entry name" value="Beta-barrel_RND_2"/>
    <property type="match status" value="1"/>
</dbReference>
<comment type="similarity">
    <text evidence="1">Belongs to the membrane fusion protein (MFP) (TC 8.A.1) family.</text>
</comment>
<feature type="domain" description="Heavy metal binding" evidence="4">
    <location>
        <begin position="62"/>
        <end position="88"/>
    </location>
</feature>
<feature type="domain" description="CusB-like beta-barrel" evidence="7">
    <location>
        <begin position="313"/>
        <end position="393"/>
    </location>
</feature>
<gene>
    <name evidence="9" type="ORF">G3R48_10015</name>
</gene>
<keyword evidence="10" id="KW-1185">Reference proteome</keyword>
<comment type="caution">
    <text evidence="9">The sequence shown here is derived from an EMBL/GenBank/DDBJ whole genome shotgun (WGS) entry which is preliminary data.</text>
</comment>
<feature type="domain" description="Multidrug resistance protein MdtA-like C-terminal permuted SH3" evidence="8">
    <location>
        <begin position="400"/>
        <end position="456"/>
    </location>
</feature>
<name>A0ABS5I2Q3_9GAMM</name>
<sequence>MKPNKLFTLLFSIVGIILGYSAAHIDQSMNQQPSSNHAATDPSSSATINTTDTAQAKREILYWVAPMDPKYKRDKPGKSPMGMALVPVYADINTAPSAQVSTTQVKREILYWVAPMDPKYKRDKPGKSPMGMALVPVYADNDTASIQQHQGDVKIAARFQNAFALQTQIVKQGQLELQVNTFGNIDFNANLISRIHPRVAGWIENLQANAVGDNVTQGQVLFSLYSPDLLSAQQEFVSSLNLQQPTMITAAKQKLHLMGMAASQITQLAKTRQPQIKVKMLAAQTGVIAKLNIRNGMYIKPDTDLLTISGLDTVWVDAEVYSQQSALVKQQQNVTVTVDSLSNSTFTNQFPAKVSYVYPFLNPQTRTLKVRIEIPNPKHILKPGMFANIHIHAGKSATGIIVPRAALIKRVGAQHVILQTDPQHFQSVAVNVVAANNKQVVVSNGINSGDTLVTSGQFLIDSESNLDAGRLRTQGTTQ</sequence>
<evidence type="ECO:0000313" key="10">
    <source>
        <dbReference type="Proteomes" id="UP000811844"/>
    </source>
</evidence>
<evidence type="ECO:0000313" key="9">
    <source>
        <dbReference type="EMBL" id="MBR9728307.1"/>
    </source>
</evidence>
<evidence type="ECO:0000256" key="2">
    <source>
        <dbReference type="ARBA" id="ARBA00022448"/>
    </source>
</evidence>
<evidence type="ECO:0000256" key="3">
    <source>
        <dbReference type="SAM" id="MobiDB-lite"/>
    </source>
</evidence>
<dbReference type="InterPro" id="IPR051909">
    <property type="entry name" value="MFP_Cation_Efflux"/>
</dbReference>
<dbReference type="Pfam" id="PF25967">
    <property type="entry name" value="RND-MFP_C"/>
    <property type="match status" value="1"/>
</dbReference>
<dbReference type="PANTHER" id="PTHR30097">
    <property type="entry name" value="CATION EFFLUX SYSTEM PROTEIN CUSB"/>
    <property type="match status" value="1"/>
</dbReference>
<dbReference type="InterPro" id="IPR045800">
    <property type="entry name" value="HMBD"/>
</dbReference>
<dbReference type="EMBL" id="JAAIKR010000008">
    <property type="protein sequence ID" value="MBR9728307.1"/>
    <property type="molecule type" value="Genomic_DNA"/>
</dbReference>
<evidence type="ECO:0000259" key="6">
    <source>
        <dbReference type="Pfam" id="PF25919"/>
    </source>
</evidence>
<keyword evidence="2" id="KW-0813">Transport</keyword>
<accession>A0ABS5I2Q3</accession>
<dbReference type="Gene3D" id="2.40.30.170">
    <property type="match status" value="1"/>
</dbReference>
<dbReference type="InterPro" id="IPR006143">
    <property type="entry name" value="RND_pump_MFP"/>
</dbReference>
<feature type="domain" description="Heavy metal binding" evidence="4">
    <location>
        <begin position="111"/>
        <end position="137"/>
    </location>
</feature>
<dbReference type="Pfam" id="PF25919">
    <property type="entry name" value="BSH_CusB"/>
    <property type="match status" value="1"/>
</dbReference>
<dbReference type="InterPro" id="IPR058792">
    <property type="entry name" value="Beta-barrel_RND_2"/>
</dbReference>
<dbReference type="PANTHER" id="PTHR30097:SF15">
    <property type="entry name" value="CATION EFFLUX SYSTEM PROTEIN CUSB"/>
    <property type="match status" value="1"/>
</dbReference>
<protein>
    <submittedName>
        <fullName evidence="9">Efflux RND transporter periplasmic adaptor subunit</fullName>
    </submittedName>
</protein>
<dbReference type="RefSeq" id="WP_153662913.1">
    <property type="nucleotide sequence ID" value="NZ_JAAIKR010000008.1"/>
</dbReference>
<organism evidence="9 10">
    <name type="scientific">Shewanella intestini</name>
    <dbReference type="NCBI Taxonomy" id="2017544"/>
    <lineage>
        <taxon>Bacteria</taxon>
        <taxon>Pseudomonadati</taxon>
        <taxon>Pseudomonadota</taxon>
        <taxon>Gammaproteobacteria</taxon>
        <taxon>Alteromonadales</taxon>
        <taxon>Shewanellaceae</taxon>
        <taxon>Shewanella</taxon>
    </lineage>
</organism>